<gene>
    <name evidence="2" type="ORF">HYPSUDRAFT_204640</name>
</gene>
<dbReference type="Proteomes" id="UP000054270">
    <property type="component" value="Unassembled WGS sequence"/>
</dbReference>
<feature type="region of interest" description="Disordered" evidence="1">
    <location>
        <begin position="1"/>
        <end position="31"/>
    </location>
</feature>
<accession>A0A0D2PH51</accession>
<evidence type="ECO:0000256" key="1">
    <source>
        <dbReference type="SAM" id="MobiDB-lite"/>
    </source>
</evidence>
<reference evidence="3" key="1">
    <citation type="submission" date="2014-04" db="EMBL/GenBank/DDBJ databases">
        <title>Evolutionary Origins and Diversification of the Mycorrhizal Mutualists.</title>
        <authorList>
            <consortium name="DOE Joint Genome Institute"/>
            <consortium name="Mycorrhizal Genomics Consortium"/>
            <person name="Kohler A."/>
            <person name="Kuo A."/>
            <person name="Nagy L.G."/>
            <person name="Floudas D."/>
            <person name="Copeland A."/>
            <person name="Barry K.W."/>
            <person name="Cichocki N."/>
            <person name="Veneault-Fourrey C."/>
            <person name="LaButti K."/>
            <person name="Lindquist E.A."/>
            <person name="Lipzen A."/>
            <person name="Lundell T."/>
            <person name="Morin E."/>
            <person name="Murat C."/>
            <person name="Riley R."/>
            <person name="Ohm R."/>
            <person name="Sun H."/>
            <person name="Tunlid A."/>
            <person name="Henrissat B."/>
            <person name="Grigoriev I.V."/>
            <person name="Hibbett D.S."/>
            <person name="Martin F."/>
        </authorList>
    </citation>
    <scope>NUCLEOTIDE SEQUENCE [LARGE SCALE GENOMIC DNA]</scope>
    <source>
        <strain evidence="3">FD-334 SS-4</strain>
    </source>
</reference>
<organism evidence="2 3">
    <name type="scientific">Hypholoma sublateritium (strain FD-334 SS-4)</name>
    <dbReference type="NCBI Taxonomy" id="945553"/>
    <lineage>
        <taxon>Eukaryota</taxon>
        <taxon>Fungi</taxon>
        <taxon>Dikarya</taxon>
        <taxon>Basidiomycota</taxon>
        <taxon>Agaricomycotina</taxon>
        <taxon>Agaricomycetes</taxon>
        <taxon>Agaricomycetidae</taxon>
        <taxon>Agaricales</taxon>
        <taxon>Agaricineae</taxon>
        <taxon>Strophariaceae</taxon>
        <taxon>Hypholoma</taxon>
    </lineage>
</organism>
<dbReference type="EMBL" id="KN817578">
    <property type="protein sequence ID" value="KJA19425.1"/>
    <property type="molecule type" value="Genomic_DNA"/>
</dbReference>
<keyword evidence="3" id="KW-1185">Reference proteome</keyword>
<dbReference type="AlphaFoldDB" id="A0A0D2PH51"/>
<protein>
    <submittedName>
        <fullName evidence="2">Uncharacterized protein</fullName>
    </submittedName>
</protein>
<proteinExistence type="predicted"/>
<evidence type="ECO:0000313" key="2">
    <source>
        <dbReference type="EMBL" id="KJA19425.1"/>
    </source>
</evidence>
<name>A0A0D2PH51_HYPSF</name>
<sequence>MDKDARRSGNATYPTIRPPPPQRVPAGCLTPACSTTHSHTLSTAPTPRHSSPRLPLSRVHHSVVHFALAVVRPDAALCSAHRRLCIGRPSSHSSHPVTLNPHARLPARIYTTACQRADGRDTRTSCTAPATPRSFWAIPRSVHRLCGSAEAGLDTPMGGSGRRPGRWAPCTLISRVPSTERTDQPPGCIVRAWALFSVSGSPDHVKCAWTLDMDDAYAHAALEAQSAAGSPVILPAGCPVQLAEP</sequence>
<evidence type="ECO:0000313" key="3">
    <source>
        <dbReference type="Proteomes" id="UP000054270"/>
    </source>
</evidence>